<evidence type="ECO:0000259" key="1">
    <source>
        <dbReference type="PROSITE" id="PS50878"/>
    </source>
</evidence>
<keyword evidence="3" id="KW-1185">Reference proteome</keyword>
<dbReference type="CDD" id="cd01650">
    <property type="entry name" value="RT_nLTR_like"/>
    <property type="match status" value="1"/>
</dbReference>
<dbReference type="EMBL" id="JALNTZ010000004">
    <property type="protein sequence ID" value="KAJ3656188.1"/>
    <property type="molecule type" value="Genomic_DNA"/>
</dbReference>
<dbReference type="SUPFAM" id="SSF56672">
    <property type="entry name" value="DNA/RNA polymerases"/>
    <property type="match status" value="1"/>
</dbReference>
<dbReference type="InterPro" id="IPR043502">
    <property type="entry name" value="DNA/RNA_pol_sf"/>
</dbReference>
<dbReference type="AlphaFoldDB" id="A0AA38IDW5"/>
<accession>A0AA38IDW5</accession>
<proteinExistence type="predicted"/>
<dbReference type="InterPro" id="IPR000477">
    <property type="entry name" value="RT_dom"/>
</dbReference>
<reference evidence="2" key="1">
    <citation type="journal article" date="2023" name="G3 (Bethesda)">
        <title>Whole genome assemblies of Zophobas morio and Tenebrio molitor.</title>
        <authorList>
            <person name="Kaur S."/>
            <person name="Stinson S.A."/>
            <person name="diCenzo G.C."/>
        </authorList>
    </citation>
    <scope>NUCLEOTIDE SEQUENCE</scope>
    <source>
        <strain evidence="2">QUZm001</strain>
    </source>
</reference>
<feature type="domain" description="Reverse transcriptase" evidence="1">
    <location>
        <begin position="234"/>
        <end position="483"/>
    </location>
</feature>
<evidence type="ECO:0000313" key="3">
    <source>
        <dbReference type="Proteomes" id="UP001168821"/>
    </source>
</evidence>
<name>A0AA38IDW5_9CUCU</name>
<sequence>MYRLADFEAIKTYLSGSELDSINFNMSLEIMYNTLERLLNVSVERFVPVRNIRIRDKPWISNTIKYLIREKKKMWLQYRRSNDNEHYSQYRAVCNKLKTAIRSSKSSYEMNLATKSSKEFFKYINKTLTSKVRTLRLRSADGDVLTLPSAIADSFAIEFEHNYVSEPPGALPSLCPNTRSINNIHTVIFTEPEVLRVLQSFKLDSCPGPDGFHPILLNKCASVLAKPIAAIMQQSLSVGSVPNVWRSATVIPVYKKGDKLNPANFRPISLTSLLCRSMEKIISQQLTEFCVNNNILKPNQHGFLPGRSTISNLLECLNKWTKAVDNNQPIDIVYLDFKKAFDRVPIRRLLLKLEHYGVRGDLLRWIAEFLQNRTFTVKILTEHSQATPVLSGVPQGSVLGPILFNIYVSDLASLFNCPSALFADDTKIFTNPLENPDGLSNDLKLVEDWCDKWLLSTNEAKCTVLHIGSNNPHKSYYLNGIELQSVKQQRDLGVIISSDLKWGSHIGAVVKKVNSLRYLVAISFKNIYPALLERIYKSYVRPIFDYAAPVWNPYFAGDIHVLEQAQRRFTKLSPALKHLPYEQRLTALHLSSLTARRIRGDLIETYKILHGHYTCHLSLFVLSTNLHLRGHNLKLVRERFYKLCRQHFLTNRIPNLWNTLPDDVIAASSLNAFKNRLDAHFSNSF</sequence>
<dbReference type="Proteomes" id="UP001168821">
    <property type="component" value="Unassembled WGS sequence"/>
</dbReference>
<dbReference type="Pfam" id="PF00078">
    <property type="entry name" value="RVT_1"/>
    <property type="match status" value="1"/>
</dbReference>
<evidence type="ECO:0000313" key="2">
    <source>
        <dbReference type="EMBL" id="KAJ3656188.1"/>
    </source>
</evidence>
<dbReference type="GO" id="GO:0071897">
    <property type="term" value="P:DNA biosynthetic process"/>
    <property type="evidence" value="ECO:0007669"/>
    <property type="project" value="UniProtKB-ARBA"/>
</dbReference>
<comment type="caution">
    <text evidence="2">The sequence shown here is derived from an EMBL/GenBank/DDBJ whole genome shotgun (WGS) entry which is preliminary data.</text>
</comment>
<dbReference type="PANTHER" id="PTHR33332">
    <property type="entry name" value="REVERSE TRANSCRIPTASE DOMAIN-CONTAINING PROTEIN"/>
    <property type="match status" value="1"/>
</dbReference>
<dbReference type="PROSITE" id="PS50878">
    <property type="entry name" value="RT_POL"/>
    <property type="match status" value="1"/>
</dbReference>
<gene>
    <name evidence="2" type="ORF">Zmor_015284</name>
</gene>
<protein>
    <recommendedName>
        <fullName evidence="1">Reverse transcriptase domain-containing protein</fullName>
    </recommendedName>
</protein>
<organism evidence="2 3">
    <name type="scientific">Zophobas morio</name>
    <dbReference type="NCBI Taxonomy" id="2755281"/>
    <lineage>
        <taxon>Eukaryota</taxon>
        <taxon>Metazoa</taxon>
        <taxon>Ecdysozoa</taxon>
        <taxon>Arthropoda</taxon>
        <taxon>Hexapoda</taxon>
        <taxon>Insecta</taxon>
        <taxon>Pterygota</taxon>
        <taxon>Neoptera</taxon>
        <taxon>Endopterygota</taxon>
        <taxon>Coleoptera</taxon>
        <taxon>Polyphaga</taxon>
        <taxon>Cucujiformia</taxon>
        <taxon>Tenebrionidae</taxon>
        <taxon>Zophobas</taxon>
    </lineage>
</organism>
<dbReference type="PRINTS" id="PR01345">
    <property type="entry name" value="CERVTRCPTASE"/>
</dbReference>